<evidence type="ECO:0000256" key="1">
    <source>
        <dbReference type="ARBA" id="ARBA00022490"/>
    </source>
</evidence>
<dbReference type="Pfam" id="PF02623">
    <property type="entry name" value="FliW"/>
    <property type="match status" value="1"/>
</dbReference>
<evidence type="ECO:0000256" key="2">
    <source>
        <dbReference type="ARBA" id="ARBA00022795"/>
    </source>
</evidence>
<reference evidence="5 6" key="1">
    <citation type="submission" date="2018-05" db="EMBL/GenBank/DDBJ databases">
        <title>Paenibacillus flagellatus sp. nov., isolated from selenium mineral soil.</title>
        <authorList>
            <person name="Dai X."/>
        </authorList>
    </citation>
    <scope>NUCLEOTIDE SEQUENCE [LARGE SCALE GENOMIC DNA]</scope>
    <source>
        <strain evidence="5 6">DXL2</strain>
    </source>
</reference>
<dbReference type="EMBL" id="QJVJ01000014">
    <property type="protein sequence ID" value="PYI51179.1"/>
    <property type="molecule type" value="Genomic_DNA"/>
</dbReference>
<dbReference type="InterPro" id="IPR003775">
    <property type="entry name" value="Flagellar_assembly_factor_FliW"/>
</dbReference>
<dbReference type="RefSeq" id="WP_110843023.1">
    <property type="nucleotide sequence ID" value="NZ_QJVJ01000014.1"/>
</dbReference>
<comment type="subunit">
    <text evidence="4">Interacts with translational regulator CsrA and flagellin(s).</text>
</comment>
<organism evidence="5 6">
    <name type="scientific">Paenibacillus flagellatus</name>
    <dbReference type="NCBI Taxonomy" id="2211139"/>
    <lineage>
        <taxon>Bacteria</taxon>
        <taxon>Bacillati</taxon>
        <taxon>Bacillota</taxon>
        <taxon>Bacilli</taxon>
        <taxon>Bacillales</taxon>
        <taxon>Paenibacillaceae</taxon>
        <taxon>Paenibacillus</taxon>
    </lineage>
</organism>
<keyword evidence="6" id="KW-1185">Reference proteome</keyword>
<dbReference type="PANTHER" id="PTHR39190">
    <property type="entry name" value="FLAGELLAR ASSEMBLY FACTOR FLIW"/>
    <property type="match status" value="1"/>
</dbReference>
<evidence type="ECO:0000313" key="6">
    <source>
        <dbReference type="Proteomes" id="UP000247476"/>
    </source>
</evidence>
<dbReference type="GO" id="GO:0006417">
    <property type="term" value="P:regulation of translation"/>
    <property type="evidence" value="ECO:0007669"/>
    <property type="project" value="UniProtKB-KW"/>
</dbReference>
<dbReference type="HAMAP" id="MF_01185">
    <property type="entry name" value="FliW"/>
    <property type="match status" value="1"/>
</dbReference>
<dbReference type="GO" id="GO:0044780">
    <property type="term" value="P:bacterial-type flagellum assembly"/>
    <property type="evidence" value="ECO:0007669"/>
    <property type="project" value="UniProtKB-UniRule"/>
</dbReference>
<dbReference type="PANTHER" id="PTHR39190:SF1">
    <property type="entry name" value="FLAGELLAR ASSEMBLY FACTOR FLIW"/>
    <property type="match status" value="1"/>
</dbReference>
<keyword evidence="1 4" id="KW-0963">Cytoplasm</keyword>
<name>A0A2V5JWK9_9BACL</name>
<accession>A0A2V5JWK9</accession>
<dbReference type="GO" id="GO:0005737">
    <property type="term" value="C:cytoplasm"/>
    <property type="evidence" value="ECO:0007669"/>
    <property type="project" value="UniProtKB-SubCell"/>
</dbReference>
<evidence type="ECO:0000256" key="3">
    <source>
        <dbReference type="ARBA" id="ARBA00022845"/>
    </source>
</evidence>
<proteinExistence type="inferred from homology"/>
<evidence type="ECO:0000313" key="5">
    <source>
        <dbReference type="EMBL" id="PYI51179.1"/>
    </source>
</evidence>
<protein>
    <recommendedName>
        <fullName evidence="4">Flagellar assembly factor FliW</fullName>
    </recommendedName>
</protein>
<keyword evidence="5" id="KW-0966">Cell projection</keyword>
<dbReference type="Gene3D" id="2.30.290.10">
    <property type="entry name" value="BH3618-like"/>
    <property type="match status" value="1"/>
</dbReference>
<dbReference type="Proteomes" id="UP000247476">
    <property type="component" value="Unassembled WGS sequence"/>
</dbReference>
<keyword evidence="5" id="KW-0969">Cilium</keyword>
<comment type="function">
    <text evidence="4">Acts as an anti-CsrA protein, binds CsrA and prevents it from repressing translation of its target genes, one of which is flagellin. Binds to flagellin and participates in the assembly of the flagellum.</text>
</comment>
<comment type="subcellular location">
    <subcellularLocation>
        <location evidence="4">Cytoplasm</location>
    </subcellularLocation>
</comment>
<keyword evidence="3 4" id="KW-0810">Translation regulation</keyword>
<dbReference type="OrthoDB" id="9801235at2"/>
<dbReference type="NCBIfam" id="NF009793">
    <property type="entry name" value="PRK13285.1-1"/>
    <property type="match status" value="1"/>
</dbReference>
<comment type="similarity">
    <text evidence="4">Belongs to the FliW family.</text>
</comment>
<dbReference type="AlphaFoldDB" id="A0A2V5JWK9"/>
<comment type="caution">
    <text evidence="5">The sequence shown here is derived from an EMBL/GenBank/DDBJ whole genome shotgun (WGS) entry which is preliminary data.</text>
</comment>
<evidence type="ECO:0000256" key="4">
    <source>
        <dbReference type="HAMAP-Rule" id="MF_01185"/>
    </source>
</evidence>
<dbReference type="InterPro" id="IPR024046">
    <property type="entry name" value="Flagellar_assmbl_FliW_dom_sf"/>
</dbReference>
<keyword evidence="5" id="KW-0282">Flagellum</keyword>
<sequence>MIIQTLQFGELEVQPESVISFEHGLPGFESLHRFTVVTPDPEVPFSFLQSVDDGDVAFVLTNPFLFYPDYEFDIPEEVRQQLRIGQENDVAVWSIVSIRDDLATSSLNLLAPLLINVKERLGRQCILHGSGYTTKHPLSARADTDTTAEVGEAHARIDS</sequence>
<dbReference type="SUPFAM" id="SSF141457">
    <property type="entry name" value="BH3618-like"/>
    <property type="match status" value="1"/>
</dbReference>
<keyword evidence="4" id="KW-0143">Chaperone</keyword>
<keyword evidence="2 4" id="KW-1005">Bacterial flagellum biogenesis</keyword>
<gene>
    <name evidence="4" type="primary">fliW</name>
    <name evidence="5" type="ORF">DLM86_26180</name>
</gene>